<feature type="compositionally biased region" description="Low complexity" evidence="2">
    <location>
        <begin position="110"/>
        <end position="126"/>
    </location>
</feature>
<dbReference type="GO" id="GO:0070449">
    <property type="term" value="C:elongin complex"/>
    <property type="evidence" value="ECO:0007669"/>
    <property type="project" value="InterPro"/>
</dbReference>
<name>A0A8C0E5Y0_BALMU</name>
<dbReference type="PROSITE" id="PS50181">
    <property type="entry name" value="FBOX"/>
    <property type="match status" value="1"/>
</dbReference>
<feature type="compositionally biased region" description="Basic residues" evidence="2">
    <location>
        <begin position="62"/>
        <end position="76"/>
    </location>
</feature>
<proteinExistence type="predicted"/>
<feature type="region of interest" description="Disordered" evidence="2">
    <location>
        <begin position="1"/>
        <end position="132"/>
    </location>
</feature>
<dbReference type="InterPro" id="IPR001810">
    <property type="entry name" value="F-box_dom"/>
</dbReference>
<dbReference type="PANTHER" id="PTHR15141">
    <property type="entry name" value="TRANSCRIPTION ELONGATION FACTOR B POLYPEPTIDE 3"/>
    <property type="match status" value="1"/>
</dbReference>
<evidence type="ECO:0000256" key="1">
    <source>
        <dbReference type="ARBA" id="ARBA00021346"/>
    </source>
</evidence>
<feature type="region of interest" description="Disordered" evidence="2">
    <location>
        <begin position="148"/>
        <end position="215"/>
    </location>
</feature>
<evidence type="ECO:0000256" key="2">
    <source>
        <dbReference type="SAM" id="MobiDB-lite"/>
    </source>
</evidence>
<feature type="compositionally biased region" description="Basic and acidic residues" evidence="2">
    <location>
        <begin position="77"/>
        <end position="87"/>
    </location>
</feature>
<dbReference type="Ensembl" id="ENSBMST00010032421.1">
    <property type="protein sequence ID" value="ENSBMSP00010029460.1"/>
    <property type="gene ID" value="ENSBMSG00010021354.1"/>
</dbReference>
<protein>
    <recommendedName>
        <fullName evidence="1">Elongin-A</fullName>
    </recommendedName>
</protein>
<dbReference type="InterPro" id="IPR010684">
    <property type="entry name" value="RNA_pol_II_trans_fac_SIII_A"/>
</dbReference>
<feature type="compositionally biased region" description="Basic and acidic residues" evidence="2">
    <location>
        <begin position="96"/>
        <end position="105"/>
    </location>
</feature>
<sequence length="513" mass="58304">RSGGRFTESRVGPTASRGHKRQRLVPVDGNPEPAERDLGKSDSQQRPEDAPWEKEAMEGHGHAHRAARKERSHGREHRPELHRHPSELVRPCHGSHGRERGEDRRRCRGRSPVYSSERGSYGYSRSPPQSMRPCLMYRDCHRRLAKARVARQRPGEGPSDAPRARLELGRDHRLGAPQGRGAGSLSRGHQPQSLPRASELPKVNENRSEKLQPSGNVWAKLEKVPTDAPVWPDLPLPRVQANDRPLLASGLMSSLRPKQKALSSPQEEEEVGFTGCRMNSKMQVFSGSKCAYLAKMMTLRQQCIWVLRNNINSIFKVGGVPYSVLEPILESCAPDQLYRIEKYNHALVQETDKLWKIHSHQHFRKERPKEHETWREMYMRLQDAREQRLQALTVNIQSAQANKPKGRQAKMILLNSLARPPSDVRRRQEKFEIGEAAAPEKVKIKPALYPTGTIHTPSRRNSLNLTHEKPAGACSSTTSTHLPRVVSGRKPVKKITPMMAKTIKDFKNRFSQW</sequence>
<dbReference type="OMA" id="AYLAKMM"/>
<accession>A0A8C0E5Y0</accession>
<feature type="compositionally biased region" description="Basic and acidic residues" evidence="2">
    <location>
        <begin position="162"/>
        <end position="174"/>
    </location>
</feature>
<dbReference type="GeneTree" id="ENSGT00390000002428"/>
<dbReference type="PANTHER" id="PTHR15141:SF75">
    <property type="entry name" value="ELONGIN-A"/>
    <property type="match status" value="1"/>
</dbReference>
<dbReference type="AlphaFoldDB" id="A0A8C0E5Y0"/>
<feature type="compositionally biased region" description="Basic and acidic residues" evidence="2">
    <location>
        <begin position="33"/>
        <end position="61"/>
    </location>
</feature>
<evidence type="ECO:0000259" key="3">
    <source>
        <dbReference type="PROSITE" id="PS50181"/>
    </source>
</evidence>
<reference evidence="4" key="1">
    <citation type="submission" date="2023-09" db="UniProtKB">
        <authorList>
            <consortium name="Ensembl"/>
        </authorList>
    </citation>
    <scope>IDENTIFICATION</scope>
</reference>
<dbReference type="Gene3D" id="6.10.250.3180">
    <property type="match status" value="1"/>
</dbReference>
<dbReference type="GO" id="GO:0006368">
    <property type="term" value="P:transcription elongation by RNA polymerase II"/>
    <property type="evidence" value="ECO:0007669"/>
    <property type="project" value="InterPro"/>
</dbReference>
<organism evidence="4">
    <name type="scientific">Balaenoptera musculus</name>
    <name type="common">Blue whale</name>
    <dbReference type="NCBI Taxonomy" id="9771"/>
    <lineage>
        <taxon>Eukaryota</taxon>
        <taxon>Metazoa</taxon>
        <taxon>Chordata</taxon>
        <taxon>Craniata</taxon>
        <taxon>Vertebrata</taxon>
        <taxon>Euteleostomi</taxon>
        <taxon>Mammalia</taxon>
        <taxon>Eutheria</taxon>
        <taxon>Laurasiatheria</taxon>
        <taxon>Artiodactyla</taxon>
        <taxon>Whippomorpha</taxon>
        <taxon>Cetacea</taxon>
        <taxon>Mysticeti</taxon>
        <taxon>Balaenopteridae</taxon>
        <taxon>Balaenoptera</taxon>
    </lineage>
</organism>
<feature type="domain" description="F-box" evidence="3">
    <location>
        <begin position="314"/>
        <end position="358"/>
    </location>
</feature>
<dbReference type="InterPro" id="IPR051870">
    <property type="entry name" value="Elongin-A_domain"/>
</dbReference>
<dbReference type="Pfam" id="PF06881">
    <property type="entry name" value="Elongin_A"/>
    <property type="match status" value="1"/>
</dbReference>
<evidence type="ECO:0000313" key="4">
    <source>
        <dbReference type="Ensembl" id="ENSBMSP00010029460.1"/>
    </source>
</evidence>